<protein>
    <recommendedName>
        <fullName evidence="4">Neuropeptide</fullName>
    </recommendedName>
</protein>
<dbReference type="EMBL" id="OV725077">
    <property type="protein sequence ID" value="CAH1390329.1"/>
    <property type="molecule type" value="Genomic_DNA"/>
</dbReference>
<evidence type="ECO:0000313" key="2">
    <source>
        <dbReference type="EMBL" id="CAH1390329.1"/>
    </source>
</evidence>
<name>A0A9P0GWE5_NEZVI</name>
<dbReference type="OrthoDB" id="10501420at2759"/>
<feature type="chain" id="PRO_5040219679" description="Neuropeptide" evidence="1">
    <location>
        <begin position="24"/>
        <end position="80"/>
    </location>
</feature>
<proteinExistence type="predicted"/>
<keyword evidence="3" id="KW-1185">Reference proteome</keyword>
<dbReference type="Proteomes" id="UP001152798">
    <property type="component" value="Chromosome 1"/>
</dbReference>
<organism evidence="2 3">
    <name type="scientific">Nezara viridula</name>
    <name type="common">Southern green stink bug</name>
    <name type="synonym">Cimex viridulus</name>
    <dbReference type="NCBI Taxonomy" id="85310"/>
    <lineage>
        <taxon>Eukaryota</taxon>
        <taxon>Metazoa</taxon>
        <taxon>Ecdysozoa</taxon>
        <taxon>Arthropoda</taxon>
        <taxon>Hexapoda</taxon>
        <taxon>Insecta</taxon>
        <taxon>Pterygota</taxon>
        <taxon>Neoptera</taxon>
        <taxon>Paraneoptera</taxon>
        <taxon>Hemiptera</taxon>
        <taxon>Heteroptera</taxon>
        <taxon>Panheteroptera</taxon>
        <taxon>Pentatomomorpha</taxon>
        <taxon>Pentatomoidea</taxon>
        <taxon>Pentatomidae</taxon>
        <taxon>Pentatominae</taxon>
        <taxon>Nezara</taxon>
    </lineage>
</organism>
<keyword evidence="1" id="KW-0732">Signal</keyword>
<sequence>MSIKAMKFIPILLISLFFVISSADNENKEESDNYKKGIAWFYGMVHCTPRTCCCFNTHCCENNLMCCNRNGKRKVRTTPC</sequence>
<evidence type="ECO:0008006" key="4">
    <source>
        <dbReference type="Google" id="ProtNLM"/>
    </source>
</evidence>
<reference evidence="2" key="1">
    <citation type="submission" date="2022-01" db="EMBL/GenBank/DDBJ databases">
        <authorList>
            <person name="King R."/>
        </authorList>
    </citation>
    <scope>NUCLEOTIDE SEQUENCE</scope>
</reference>
<accession>A0A9P0GWE5</accession>
<gene>
    <name evidence="2" type="ORF">NEZAVI_LOCUS1549</name>
</gene>
<evidence type="ECO:0000313" key="3">
    <source>
        <dbReference type="Proteomes" id="UP001152798"/>
    </source>
</evidence>
<dbReference type="AlphaFoldDB" id="A0A9P0GWE5"/>
<feature type="signal peptide" evidence="1">
    <location>
        <begin position="1"/>
        <end position="23"/>
    </location>
</feature>
<evidence type="ECO:0000256" key="1">
    <source>
        <dbReference type="SAM" id="SignalP"/>
    </source>
</evidence>